<dbReference type="EMBL" id="QRDW01000001">
    <property type="protein sequence ID" value="RED54305.1"/>
    <property type="molecule type" value="Genomic_DNA"/>
</dbReference>
<organism evidence="2 3">
    <name type="scientific">Aestuariispira insulae</name>
    <dbReference type="NCBI Taxonomy" id="1461337"/>
    <lineage>
        <taxon>Bacteria</taxon>
        <taxon>Pseudomonadati</taxon>
        <taxon>Pseudomonadota</taxon>
        <taxon>Alphaproteobacteria</taxon>
        <taxon>Rhodospirillales</taxon>
        <taxon>Kiloniellaceae</taxon>
        <taxon>Aestuariispira</taxon>
    </lineage>
</organism>
<name>A0A3D9HY12_9PROT</name>
<evidence type="ECO:0000313" key="3">
    <source>
        <dbReference type="Proteomes" id="UP000256845"/>
    </source>
</evidence>
<comment type="caution">
    <text evidence="2">The sequence shown here is derived from an EMBL/GenBank/DDBJ whole genome shotgun (WGS) entry which is preliminary data.</text>
</comment>
<accession>A0A3D9HY12</accession>
<dbReference type="InterPro" id="IPR010127">
    <property type="entry name" value="Phasin_subfam-1"/>
</dbReference>
<dbReference type="RefSeq" id="WP_115935370.1">
    <property type="nucleotide sequence ID" value="NZ_QRDW01000001.1"/>
</dbReference>
<sequence length="157" mass="17382">MAQSNPFFDVKNNPFLNTELNPFMPKNFGDMMNGYNVPTFDFGEYAEAQRKNMEALAEAQSKAFNGMKDAMDQQVGVIREMISETTDAWKALAETEAPQDKLGKQADLAKKSIERAATSMQKASDTVIKSQKEAMNILQARTGANIDAFKASLKVSK</sequence>
<feature type="domain" description="Phasin" evidence="1">
    <location>
        <begin position="46"/>
        <end position="141"/>
    </location>
</feature>
<dbReference type="AlphaFoldDB" id="A0A3D9HY12"/>
<dbReference type="NCBIfam" id="TIGR01841">
    <property type="entry name" value="phasin"/>
    <property type="match status" value="1"/>
</dbReference>
<dbReference type="SUPFAM" id="SSF58104">
    <property type="entry name" value="Methyl-accepting chemotaxis protein (MCP) signaling domain"/>
    <property type="match status" value="1"/>
</dbReference>
<proteinExistence type="predicted"/>
<evidence type="ECO:0000259" key="1">
    <source>
        <dbReference type="Pfam" id="PF09361"/>
    </source>
</evidence>
<keyword evidence="3" id="KW-1185">Reference proteome</keyword>
<gene>
    <name evidence="2" type="ORF">DFP90_1011108</name>
</gene>
<dbReference type="Pfam" id="PF09361">
    <property type="entry name" value="Phasin_2"/>
    <property type="match status" value="1"/>
</dbReference>
<protein>
    <submittedName>
        <fullName evidence="2">Phasin family protein</fullName>
    </submittedName>
</protein>
<evidence type="ECO:0000313" key="2">
    <source>
        <dbReference type="EMBL" id="RED54305.1"/>
    </source>
</evidence>
<dbReference type="Proteomes" id="UP000256845">
    <property type="component" value="Unassembled WGS sequence"/>
</dbReference>
<reference evidence="2 3" key="1">
    <citation type="submission" date="2018-07" db="EMBL/GenBank/DDBJ databases">
        <title>Genomic Encyclopedia of Type Strains, Phase III (KMG-III): the genomes of soil and plant-associated and newly described type strains.</title>
        <authorList>
            <person name="Whitman W."/>
        </authorList>
    </citation>
    <scope>NUCLEOTIDE SEQUENCE [LARGE SCALE GENOMIC DNA]</scope>
    <source>
        <strain evidence="2 3">CECT 8488</strain>
    </source>
</reference>
<dbReference type="OrthoDB" id="9812006at2"/>
<dbReference type="InterPro" id="IPR018968">
    <property type="entry name" value="Phasin"/>
</dbReference>